<dbReference type="PANTHER" id="PTHR32089">
    <property type="entry name" value="METHYL-ACCEPTING CHEMOTAXIS PROTEIN MCPB"/>
    <property type="match status" value="1"/>
</dbReference>
<dbReference type="PROSITE" id="PS51257">
    <property type="entry name" value="PROKAR_LIPOPROTEIN"/>
    <property type="match status" value="1"/>
</dbReference>
<dbReference type="SMART" id="SM00283">
    <property type="entry name" value="MA"/>
    <property type="match status" value="1"/>
</dbReference>
<dbReference type="Pfam" id="PF00672">
    <property type="entry name" value="HAMP"/>
    <property type="match status" value="1"/>
</dbReference>
<evidence type="ECO:0000256" key="3">
    <source>
        <dbReference type="PROSITE-ProRule" id="PRU00284"/>
    </source>
</evidence>
<dbReference type="SUPFAM" id="SSF58104">
    <property type="entry name" value="Methyl-accepting chemotaxis protein (MCP) signaling domain"/>
    <property type="match status" value="1"/>
</dbReference>
<evidence type="ECO:0000256" key="4">
    <source>
        <dbReference type="SAM" id="Phobius"/>
    </source>
</evidence>
<organism evidence="7 8">
    <name type="scientific">Methylobacterium longum</name>
    <dbReference type="NCBI Taxonomy" id="767694"/>
    <lineage>
        <taxon>Bacteria</taxon>
        <taxon>Pseudomonadati</taxon>
        <taxon>Pseudomonadota</taxon>
        <taxon>Alphaproteobacteria</taxon>
        <taxon>Hyphomicrobiales</taxon>
        <taxon>Methylobacteriaceae</taxon>
        <taxon>Methylobacterium</taxon>
    </lineage>
</organism>
<dbReference type="Gene3D" id="1.10.287.950">
    <property type="entry name" value="Methyl-accepting chemotaxis protein"/>
    <property type="match status" value="1"/>
</dbReference>
<name>A0ABT8ANP5_9HYPH</name>
<dbReference type="RefSeq" id="WP_238290176.1">
    <property type="nucleotide sequence ID" value="NZ_BPQS01000020.1"/>
</dbReference>
<keyword evidence="4" id="KW-1133">Transmembrane helix</keyword>
<keyword evidence="4" id="KW-0472">Membrane</keyword>
<evidence type="ECO:0000259" key="6">
    <source>
        <dbReference type="PROSITE" id="PS50885"/>
    </source>
</evidence>
<reference evidence="8" key="1">
    <citation type="journal article" date="2019" name="Int. J. Syst. Evol. Microbiol.">
        <title>The Global Catalogue of Microorganisms (GCM) 10K type strain sequencing project: providing services to taxonomists for standard genome sequencing and annotation.</title>
        <authorList>
            <consortium name="The Broad Institute Genomics Platform"/>
            <consortium name="The Broad Institute Genome Sequencing Center for Infectious Disease"/>
            <person name="Wu L."/>
            <person name="Ma J."/>
        </authorList>
    </citation>
    <scope>NUCLEOTIDE SEQUENCE [LARGE SCALE GENOMIC DNA]</scope>
    <source>
        <strain evidence="8">CECT 7806</strain>
    </source>
</reference>
<dbReference type="CDD" id="cd06225">
    <property type="entry name" value="HAMP"/>
    <property type="match status" value="1"/>
</dbReference>
<dbReference type="PRINTS" id="PR00260">
    <property type="entry name" value="CHEMTRNSDUCR"/>
</dbReference>
<dbReference type="PROSITE" id="PS50885">
    <property type="entry name" value="HAMP"/>
    <property type="match status" value="1"/>
</dbReference>
<keyword evidence="8" id="KW-1185">Reference proteome</keyword>
<dbReference type="EMBL" id="JAUFPT010000037">
    <property type="protein sequence ID" value="MDN3571508.1"/>
    <property type="molecule type" value="Genomic_DNA"/>
</dbReference>
<keyword evidence="1 3" id="KW-0807">Transducer</keyword>
<dbReference type="PROSITE" id="PS50111">
    <property type="entry name" value="CHEMOTAXIS_TRANSDUC_2"/>
    <property type="match status" value="1"/>
</dbReference>
<comment type="similarity">
    <text evidence="2">Belongs to the methyl-accepting chemotaxis (MCP) protein family.</text>
</comment>
<dbReference type="Proteomes" id="UP001244297">
    <property type="component" value="Unassembled WGS sequence"/>
</dbReference>
<dbReference type="Pfam" id="PF00015">
    <property type="entry name" value="MCPsignal"/>
    <property type="match status" value="1"/>
</dbReference>
<feature type="domain" description="Methyl-accepting transducer" evidence="5">
    <location>
        <begin position="307"/>
        <end position="533"/>
    </location>
</feature>
<dbReference type="InterPro" id="IPR004089">
    <property type="entry name" value="MCPsignal_dom"/>
</dbReference>
<dbReference type="SMART" id="SM00304">
    <property type="entry name" value="HAMP"/>
    <property type="match status" value="1"/>
</dbReference>
<dbReference type="PANTHER" id="PTHR32089:SF112">
    <property type="entry name" value="LYSOZYME-LIKE PROTEIN-RELATED"/>
    <property type="match status" value="1"/>
</dbReference>
<proteinExistence type="inferred from homology"/>
<accession>A0ABT8ANP5</accession>
<gene>
    <name evidence="7" type="ORF">QWZ18_12855</name>
</gene>
<evidence type="ECO:0000313" key="8">
    <source>
        <dbReference type="Proteomes" id="UP001244297"/>
    </source>
</evidence>
<keyword evidence="4" id="KW-0812">Transmembrane</keyword>
<comment type="caution">
    <text evidence="7">The sequence shown here is derived from an EMBL/GenBank/DDBJ whole genome shotgun (WGS) entry which is preliminary data.</text>
</comment>
<protein>
    <submittedName>
        <fullName evidence="7">HAMP domain-containing methyl-accepting chemotaxis protein</fullName>
    </submittedName>
</protein>
<dbReference type="Gene3D" id="6.10.340.10">
    <property type="match status" value="1"/>
</dbReference>
<feature type="transmembrane region" description="Helical" evidence="4">
    <location>
        <begin position="191"/>
        <end position="214"/>
    </location>
</feature>
<feature type="transmembrane region" description="Helical" evidence="4">
    <location>
        <begin position="12"/>
        <end position="31"/>
    </location>
</feature>
<feature type="domain" description="HAMP" evidence="6">
    <location>
        <begin position="212"/>
        <end position="265"/>
    </location>
</feature>
<evidence type="ECO:0000256" key="2">
    <source>
        <dbReference type="ARBA" id="ARBA00029447"/>
    </source>
</evidence>
<dbReference type="InterPro" id="IPR004090">
    <property type="entry name" value="Chemotax_Me-accpt_rcpt"/>
</dbReference>
<sequence length="563" mass="58483">MGLLARTSILTKLLLINLTITVIVGSCIWFAQDRMLAVDATYTVLLSRDAKAVSNVRRSNRLNNTLTYLVYRMIAEPERETVREVAATFDVAVSEIRETLAEIARQVPVLADQVQAQRARIERFITHATEVRSLAIDGEKAAALSWAHAEIDPLFKKLGVEGARLGDAIGASMDNLSDTLTMRTNATRYTLIGFGALGTVIGLVCALAVSTIGITRPLGRLVSVLQRMARGEIAAEIAEARRGDEIGAVGRAVEGIRAMVAQKAAEDIQLRHRADEAAILERRRTTVELADRFEQAVGGIVAQVSGSAADLQATAEAMTHAAVEASSRSGAVVTAAEEAASNVGAVAAATEELGVSIREIGRQVVGSSSLARQAVGEAEAVARRMEALNGVMTKIGDVVGLIASISGQTNLLALNATIEAARAGEAGRGFAVVAGEVKELAGQTARATDEIAAQIGAVQDATGACVSAIGSVTGRIREINGLAASIAAAVKQQGAATQEIVRNTAQAAGGTDEVTRHIAGVAEASGGAGAAATQVLASASALARQFDELNGEVRRFLDAVRAA</sequence>
<dbReference type="InterPro" id="IPR003660">
    <property type="entry name" value="HAMP_dom"/>
</dbReference>
<evidence type="ECO:0000256" key="1">
    <source>
        <dbReference type="ARBA" id="ARBA00023224"/>
    </source>
</evidence>
<evidence type="ECO:0000313" key="7">
    <source>
        <dbReference type="EMBL" id="MDN3571508.1"/>
    </source>
</evidence>
<evidence type="ECO:0000259" key="5">
    <source>
        <dbReference type="PROSITE" id="PS50111"/>
    </source>
</evidence>
<dbReference type="SUPFAM" id="SSF158472">
    <property type="entry name" value="HAMP domain-like"/>
    <property type="match status" value="1"/>
</dbReference>